<keyword evidence="2" id="KW-0547">Nucleotide-binding</keyword>
<dbReference type="Gene3D" id="3.40.50.300">
    <property type="entry name" value="P-loop containing nucleotide triphosphate hydrolases"/>
    <property type="match status" value="1"/>
</dbReference>
<name>A0A412G7H0_9BACT</name>
<evidence type="ECO:0000313" key="2">
    <source>
        <dbReference type="EMBL" id="RGR89086.1"/>
    </source>
</evidence>
<dbReference type="PANTHER" id="PTHR43581:SF2">
    <property type="entry name" value="EXCINUCLEASE ATPASE SUBUNIT"/>
    <property type="match status" value="1"/>
</dbReference>
<dbReference type="AlphaFoldDB" id="A0A412G7H0"/>
<dbReference type="Pfam" id="PF13175">
    <property type="entry name" value="AAA_15"/>
    <property type="match status" value="1"/>
</dbReference>
<dbReference type="SUPFAM" id="SSF52540">
    <property type="entry name" value="P-loop containing nucleoside triphosphate hydrolases"/>
    <property type="match status" value="1"/>
</dbReference>
<dbReference type="Proteomes" id="UP000285864">
    <property type="component" value="Unassembled WGS sequence"/>
</dbReference>
<protein>
    <submittedName>
        <fullName evidence="2">ATP-binding protein</fullName>
    </submittedName>
</protein>
<dbReference type="GO" id="GO:0005524">
    <property type="term" value="F:ATP binding"/>
    <property type="evidence" value="ECO:0007669"/>
    <property type="project" value="UniProtKB-KW"/>
</dbReference>
<sequence>MIAEISYLGAIRKAVVDLQKPLTLFCGPNSTGKTYLSYLLYAILENGDYVESKGLDKIVKYFSEHKEFTISKELVEGFIQDVATSMKSNLGSIFGIGDTAVDKLFSQFELSLILSEGDYERIIEFPCRLISKNGEKEIGIVKDASSDKVIYQINGETSGIERDSLVELRLMINHFFRLLCFRNSGGVRMLTVERNSIYTFKTELSLGRNELIDRIQQKSGRSELDILDIVNSSSRRYPLAVRSSLRIANDLDNVQKFNSPYYNIAELIEKGILQGEVKITRTGDVEFISDKVGKTKHLPIHLTSSIVKTMSSLVIYLKHIARKGDLLIIDEPEMNFHPNVQISLLRIFTILTKLDLRIIISTHSDYMIRELNNLIMAGTIYKKDAQLVKELGYEESMLLNKNDIAVKYFNYGRLKRLLDVVDVKVEDDGFAIESIDNTINEQNRITETLFDRLQEI</sequence>
<dbReference type="EMBL" id="QRUU01000117">
    <property type="protein sequence ID" value="RGR89086.1"/>
    <property type="molecule type" value="Genomic_DNA"/>
</dbReference>
<reference evidence="2 3" key="1">
    <citation type="submission" date="2018-08" db="EMBL/GenBank/DDBJ databases">
        <title>A genome reference for cultivated species of the human gut microbiota.</title>
        <authorList>
            <person name="Zou Y."/>
            <person name="Xue W."/>
            <person name="Luo G."/>
        </authorList>
    </citation>
    <scope>NUCLEOTIDE SEQUENCE [LARGE SCALE GENOMIC DNA]</scope>
    <source>
        <strain evidence="2 3">AF24-2</strain>
    </source>
</reference>
<evidence type="ECO:0000259" key="1">
    <source>
        <dbReference type="Pfam" id="PF13175"/>
    </source>
</evidence>
<gene>
    <name evidence="2" type="ORF">DWY20_14325</name>
</gene>
<dbReference type="RefSeq" id="WP_075967718.1">
    <property type="nucleotide sequence ID" value="NZ_QRUU01000117.1"/>
</dbReference>
<organism evidence="2 3">
    <name type="scientific">Phocaeicola coprocola</name>
    <dbReference type="NCBI Taxonomy" id="310298"/>
    <lineage>
        <taxon>Bacteria</taxon>
        <taxon>Pseudomonadati</taxon>
        <taxon>Bacteroidota</taxon>
        <taxon>Bacteroidia</taxon>
        <taxon>Bacteroidales</taxon>
        <taxon>Bacteroidaceae</taxon>
        <taxon>Phocaeicola</taxon>
    </lineage>
</organism>
<keyword evidence="3" id="KW-1185">Reference proteome</keyword>
<dbReference type="InterPro" id="IPR027417">
    <property type="entry name" value="P-loop_NTPase"/>
</dbReference>
<feature type="domain" description="Endonuclease GajA/Old nuclease/RecF-like AAA" evidence="1">
    <location>
        <begin position="10"/>
        <end position="368"/>
    </location>
</feature>
<evidence type="ECO:0000313" key="3">
    <source>
        <dbReference type="Proteomes" id="UP000285864"/>
    </source>
</evidence>
<accession>A0A412G7H0</accession>
<dbReference type="InterPro" id="IPR041685">
    <property type="entry name" value="AAA_GajA/Old/RecF-like"/>
</dbReference>
<keyword evidence="2" id="KW-0067">ATP-binding</keyword>
<comment type="caution">
    <text evidence="2">The sequence shown here is derived from an EMBL/GenBank/DDBJ whole genome shotgun (WGS) entry which is preliminary data.</text>
</comment>
<proteinExistence type="predicted"/>
<dbReference type="PANTHER" id="PTHR43581">
    <property type="entry name" value="ATP/GTP PHOSPHATASE"/>
    <property type="match status" value="1"/>
</dbReference>
<dbReference type="InterPro" id="IPR051396">
    <property type="entry name" value="Bact_Antivir_Def_Nuclease"/>
</dbReference>